<name>A0A2N3LRV6_9HYPH</name>
<gene>
    <name evidence="2" type="ORF">CXZ10_20365</name>
</gene>
<evidence type="ECO:0000313" key="2">
    <source>
        <dbReference type="EMBL" id="PKR87402.1"/>
    </source>
</evidence>
<reference evidence="2 3" key="1">
    <citation type="submission" date="2017-12" db="EMBL/GenBank/DDBJ databases">
        <title>Anaerobic carbon monoxide metabolism by Pleomorphomonas carboxyditropha sp. nov., a new mesophilic hydrogenogenic carboxidotroph.</title>
        <authorList>
            <person name="Esquivel-Elizondo S."/>
            <person name="Krajmalnik-Brown R."/>
        </authorList>
    </citation>
    <scope>NUCLEOTIDE SEQUENCE [LARGE SCALE GENOMIC DNA]</scope>
    <source>
        <strain evidence="2 3">R5-392</strain>
    </source>
</reference>
<dbReference type="EMBL" id="PJNW01000019">
    <property type="protein sequence ID" value="PKR87402.1"/>
    <property type="molecule type" value="Genomic_DNA"/>
</dbReference>
<comment type="caution">
    <text evidence="2">The sequence shown here is derived from an EMBL/GenBank/DDBJ whole genome shotgun (WGS) entry which is preliminary data.</text>
</comment>
<keyword evidence="1" id="KW-0732">Signal</keyword>
<dbReference type="PROSITE" id="PS51257">
    <property type="entry name" value="PROKAR_LIPOPROTEIN"/>
    <property type="match status" value="1"/>
</dbReference>
<evidence type="ECO:0008006" key="4">
    <source>
        <dbReference type="Google" id="ProtNLM"/>
    </source>
</evidence>
<proteinExistence type="predicted"/>
<organism evidence="2 3">
    <name type="scientific">Pleomorphomonas diazotrophica</name>
    <dbReference type="NCBI Taxonomy" id="1166257"/>
    <lineage>
        <taxon>Bacteria</taxon>
        <taxon>Pseudomonadati</taxon>
        <taxon>Pseudomonadota</taxon>
        <taxon>Alphaproteobacteria</taxon>
        <taxon>Hyphomicrobiales</taxon>
        <taxon>Pleomorphomonadaceae</taxon>
        <taxon>Pleomorphomonas</taxon>
    </lineage>
</organism>
<accession>A0A2N3LRV6</accession>
<dbReference type="Proteomes" id="UP000233491">
    <property type="component" value="Unassembled WGS sequence"/>
</dbReference>
<feature type="chain" id="PRO_5014781514" description="Lipoprotein" evidence="1">
    <location>
        <begin position="18"/>
        <end position="131"/>
    </location>
</feature>
<evidence type="ECO:0000313" key="3">
    <source>
        <dbReference type="Proteomes" id="UP000233491"/>
    </source>
</evidence>
<keyword evidence="3" id="KW-1185">Reference proteome</keyword>
<evidence type="ECO:0000256" key="1">
    <source>
        <dbReference type="SAM" id="SignalP"/>
    </source>
</evidence>
<sequence>MCLKKTIGITALLLAMAGCNTPPRLPPASEAEQTASIEKFIACLDKNVSKMDDRVSDAATIASALLEGPCAAANAASKETYTRDMTERERIAFEANATAPFQVALDMVIRHRKGARAPARVPAEAPAKQMQ</sequence>
<protein>
    <recommendedName>
        <fullName evidence="4">Lipoprotein</fullName>
    </recommendedName>
</protein>
<dbReference type="AlphaFoldDB" id="A0A2N3LRV6"/>
<feature type="signal peptide" evidence="1">
    <location>
        <begin position="1"/>
        <end position="17"/>
    </location>
</feature>